<accession>A0A1G2DUU8</accession>
<organism evidence="1 2">
    <name type="scientific">Candidatus Nealsonbacteria bacterium RBG_13_37_56</name>
    <dbReference type="NCBI Taxonomy" id="1801661"/>
    <lineage>
        <taxon>Bacteria</taxon>
        <taxon>Candidatus Nealsoniibacteriota</taxon>
    </lineage>
</organism>
<dbReference type="EMBL" id="MHLW01000038">
    <property type="protein sequence ID" value="OGZ17435.1"/>
    <property type="molecule type" value="Genomic_DNA"/>
</dbReference>
<dbReference type="Proteomes" id="UP000178893">
    <property type="component" value="Unassembled WGS sequence"/>
</dbReference>
<gene>
    <name evidence="1" type="ORF">A2V72_00385</name>
</gene>
<protein>
    <submittedName>
        <fullName evidence="1">Uncharacterized protein</fullName>
    </submittedName>
</protein>
<name>A0A1G2DUU8_9BACT</name>
<dbReference type="AlphaFoldDB" id="A0A1G2DUU8"/>
<proteinExistence type="predicted"/>
<sequence>MIYDQTTGARLRNIAFQRRPEDWDEVIELLSILQERKINGNPLSGDDYEGIDIAQAYIREVQQLKKTVPI</sequence>
<comment type="caution">
    <text evidence="1">The sequence shown here is derived from an EMBL/GenBank/DDBJ whole genome shotgun (WGS) entry which is preliminary data.</text>
</comment>
<evidence type="ECO:0000313" key="1">
    <source>
        <dbReference type="EMBL" id="OGZ17435.1"/>
    </source>
</evidence>
<evidence type="ECO:0000313" key="2">
    <source>
        <dbReference type="Proteomes" id="UP000178893"/>
    </source>
</evidence>
<reference evidence="1 2" key="1">
    <citation type="journal article" date="2016" name="Nat. Commun.">
        <title>Thousands of microbial genomes shed light on interconnected biogeochemical processes in an aquifer system.</title>
        <authorList>
            <person name="Anantharaman K."/>
            <person name="Brown C.T."/>
            <person name="Hug L.A."/>
            <person name="Sharon I."/>
            <person name="Castelle C.J."/>
            <person name="Probst A.J."/>
            <person name="Thomas B.C."/>
            <person name="Singh A."/>
            <person name="Wilkins M.J."/>
            <person name="Karaoz U."/>
            <person name="Brodie E.L."/>
            <person name="Williams K.H."/>
            <person name="Hubbard S.S."/>
            <person name="Banfield J.F."/>
        </authorList>
    </citation>
    <scope>NUCLEOTIDE SEQUENCE [LARGE SCALE GENOMIC DNA]</scope>
</reference>